<dbReference type="PANTHER" id="PTHR44324:SF3">
    <property type="entry name" value="WD REPEAT-CONTAINING PROTEIN 49-LIKE"/>
    <property type="match status" value="1"/>
</dbReference>
<dbReference type="Gene3D" id="2.130.10.10">
    <property type="entry name" value="YVTN repeat-like/Quinoprotein amine dehydrogenase"/>
    <property type="match status" value="1"/>
</dbReference>
<dbReference type="AlphaFoldDB" id="A0AAN8WZG3"/>
<evidence type="ECO:0000256" key="1">
    <source>
        <dbReference type="ARBA" id="ARBA00022737"/>
    </source>
</evidence>
<name>A0AAN8WZG3_HALRR</name>
<reference evidence="4 5" key="1">
    <citation type="submission" date="2023-11" db="EMBL/GenBank/DDBJ databases">
        <title>Halocaridina rubra genome assembly.</title>
        <authorList>
            <person name="Smith C."/>
        </authorList>
    </citation>
    <scope>NUCLEOTIDE SEQUENCE [LARGE SCALE GENOMIC DNA]</scope>
    <source>
        <strain evidence="4">EP-1</strain>
        <tissue evidence="4">Whole</tissue>
    </source>
</reference>
<dbReference type="InterPro" id="IPR051242">
    <property type="entry name" value="WD-EF-hand_domain"/>
</dbReference>
<proteinExistence type="predicted"/>
<feature type="region of interest" description="Disordered" evidence="3">
    <location>
        <begin position="282"/>
        <end position="353"/>
    </location>
</feature>
<organism evidence="4 5">
    <name type="scientific">Halocaridina rubra</name>
    <name type="common">Hawaiian red shrimp</name>
    <dbReference type="NCBI Taxonomy" id="373956"/>
    <lineage>
        <taxon>Eukaryota</taxon>
        <taxon>Metazoa</taxon>
        <taxon>Ecdysozoa</taxon>
        <taxon>Arthropoda</taxon>
        <taxon>Crustacea</taxon>
        <taxon>Multicrustacea</taxon>
        <taxon>Malacostraca</taxon>
        <taxon>Eumalacostraca</taxon>
        <taxon>Eucarida</taxon>
        <taxon>Decapoda</taxon>
        <taxon>Pleocyemata</taxon>
        <taxon>Caridea</taxon>
        <taxon>Atyoidea</taxon>
        <taxon>Atyidae</taxon>
        <taxon>Halocaridina</taxon>
    </lineage>
</organism>
<dbReference type="InterPro" id="IPR036322">
    <property type="entry name" value="WD40_repeat_dom_sf"/>
</dbReference>
<feature type="compositionally biased region" description="Basic and acidic residues" evidence="3">
    <location>
        <begin position="316"/>
        <end position="325"/>
    </location>
</feature>
<feature type="compositionally biased region" description="Low complexity" evidence="3">
    <location>
        <begin position="415"/>
        <end position="437"/>
    </location>
</feature>
<keyword evidence="2" id="KW-0853">WD repeat</keyword>
<dbReference type="EMBL" id="JAXCGZ010016986">
    <property type="protein sequence ID" value="KAK7069304.1"/>
    <property type="molecule type" value="Genomic_DNA"/>
</dbReference>
<feature type="region of interest" description="Disordered" evidence="3">
    <location>
        <begin position="412"/>
        <end position="484"/>
    </location>
</feature>
<dbReference type="PANTHER" id="PTHR44324">
    <property type="entry name" value="WD40 REPEAT DOMAIN 95"/>
    <property type="match status" value="1"/>
</dbReference>
<feature type="repeat" description="WD" evidence="2">
    <location>
        <begin position="172"/>
        <end position="185"/>
    </location>
</feature>
<evidence type="ECO:0000313" key="4">
    <source>
        <dbReference type="EMBL" id="KAK7069304.1"/>
    </source>
</evidence>
<dbReference type="SUPFAM" id="SSF50978">
    <property type="entry name" value="WD40 repeat-like"/>
    <property type="match status" value="1"/>
</dbReference>
<accession>A0AAN8WZG3</accession>
<evidence type="ECO:0000313" key="5">
    <source>
        <dbReference type="Proteomes" id="UP001381693"/>
    </source>
</evidence>
<dbReference type="PROSITE" id="PS50082">
    <property type="entry name" value="WD_REPEATS_2"/>
    <property type="match status" value="1"/>
</dbReference>
<gene>
    <name evidence="4" type="ORF">SK128_012744</name>
</gene>
<feature type="compositionally biased region" description="Polar residues" evidence="3">
    <location>
        <begin position="284"/>
        <end position="311"/>
    </location>
</feature>
<protein>
    <submittedName>
        <fullName evidence="4">Uncharacterized protein</fullName>
    </submittedName>
</protein>
<dbReference type="InterPro" id="IPR015943">
    <property type="entry name" value="WD40/YVTN_repeat-like_dom_sf"/>
</dbReference>
<dbReference type="Proteomes" id="UP001381693">
    <property type="component" value="Unassembled WGS sequence"/>
</dbReference>
<sequence>MAVMAASSSTLHFVDTSNSVPQEILRITHLPALPTCIAAGFMNDGRWVSIGDDTGSVHLIRISHPIITLLTRSRNEGLTCITWQEMCNGLKEINGRMVEVCVGVRVVSIPNVHSGSIRQITYHPPYASLVSCSSDPKAGLVIRGPDHAMKTYTFVIPKGVRVFAAEWYLHVIVTGSSDGRLRVWNPYVPEAPLAVLPPSPSRAPPAAVLIWSLKRTILTCDTDAVVRIYGLEGSRCIHTVKLNFPGGSTGLAPRPLTLLPSGHLIIACRDYLATLTPAPRPLSAPQQIHTSEMSRSQSDLSSDGESDQGFQDTDDDQNKNDRSVQESDEENESNIDNINNSTPLSTEDRRESQRIRHLIRQGATFCCLKLPDVSPPTLPPDLPLPARLANLGLSPSDPIALLTHLPVTTQTISVTPRSAPASARSPSSRHTTPTPQTKARPKSGRRAPIPKSPRAISATTGQYEVLGSRRHLSPGWRPQKPETK</sequence>
<keyword evidence="1" id="KW-0677">Repeat</keyword>
<keyword evidence="5" id="KW-1185">Reference proteome</keyword>
<comment type="caution">
    <text evidence="4">The sequence shown here is derived from an EMBL/GenBank/DDBJ whole genome shotgun (WGS) entry which is preliminary data.</text>
</comment>
<dbReference type="InterPro" id="IPR001680">
    <property type="entry name" value="WD40_rpt"/>
</dbReference>
<evidence type="ECO:0000256" key="3">
    <source>
        <dbReference type="SAM" id="MobiDB-lite"/>
    </source>
</evidence>
<evidence type="ECO:0000256" key="2">
    <source>
        <dbReference type="PROSITE-ProRule" id="PRU00221"/>
    </source>
</evidence>